<accession>A0AA88YQE3</accession>
<dbReference type="PANTHER" id="PTHR33395">
    <property type="entry name" value="TRANSCRIPTASE, PUTATIVE-RELATED-RELATED"/>
    <property type="match status" value="1"/>
</dbReference>
<dbReference type="InterPro" id="IPR000477">
    <property type="entry name" value="RT_dom"/>
</dbReference>
<dbReference type="Gene3D" id="3.60.10.10">
    <property type="entry name" value="Endonuclease/exonuclease/phosphatase"/>
    <property type="match status" value="1"/>
</dbReference>
<name>A0AA88YQE3_PINIB</name>
<gene>
    <name evidence="3" type="ORF">FSP39_001505</name>
</gene>
<comment type="caution">
    <text evidence="3">The sequence shown here is derived from an EMBL/GenBank/DDBJ whole genome shotgun (WGS) entry which is preliminary data.</text>
</comment>
<evidence type="ECO:0000259" key="2">
    <source>
        <dbReference type="PROSITE" id="PS50878"/>
    </source>
</evidence>
<dbReference type="EMBL" id="VSWD01000003">
    <property type="protein sequence ID" value="KAK3105603.1"/>
    <property type="molecule type" value="Genomic_DNA"/>
</dbReference>
<dbReference type="InterPro" id="IPR036691">
    <property type="entry name" value="Endo/exonu/phosph_ase_sf"/>
</dbReference>
<protein>
    <recommendedName>
        <fullName evidence="2">Reverse transcriptase domain-containing protein</fullName>
    </recommendedName>
</protein>
<feature type="region of interest" description="Disordered" evidence="1">
    <location>
        <begin position="33"/>
        <end position="52"/>
    </location>
</feature>
<dbReference type="GO" id="GO:0031012">
    <property type="term" value="C:extracellular matrix"/>
    <property type="evidence" value="ECO:0007669"/>
    <property type="project" value="TreeGrafter"/>
</dbReference>
<dbReference type="Pfam" id="PF00078">
    <property type="entry name" value="RVT_1"/>
    <property type="match status" value="1"/>
</dbReference>
<dbReference type="InterPro" id="IPR005135">
    <property type="entry name" value="Endo/exonuclease/phosphatase"/>
</dbReference>
<dbReference type="CDD" id="cd01650">
    <property type="entry name" value="RT_nLTR_like"/>
    <property type="match status" value="1"/>
</dbReference>
<feature type="compositionally biased region" description="Polar residues" evidence="1">
    <location>
        <begin position="37"/>
        <end position="48"/>
    </location>
</feature>
<organism evidence="3 4">
    <name type="scientific">Pinctada imbricata</name>
    <name type="common">Atlantic pearl-oyster</name>
    <name type="synonym">Pinctada martensii</name>
    <dbReference type="NCBI Taxonomy" id="66713"/>
    <lineage>
        <taxon>Eukaryota</taxon>
        <taxon>Metazoa</taxon>
        <taxon>Spiralia</taxon>
        <taxon>Lophotrochozoa</taxon>
        <taxon>Mollusca</taxon>
        <taxon>Bivalvia</taxon>
        <taxon>Autobranchia</taxon>
        <taxon>Pteriomorphia</taxon>
        <taxon>Pterioida</taxon>
        <taxon>Pterioidea</taxon>
        <taxon>Pteriidae</taxon>
        <taxon>Pinctada</taxon>
    </lineage>
</organism>
<proteinExistence type="predicted"/>
<reference evidence="3" key="1">
    <citation type="submission" date="2019-08" db="EMBL/GenBank/DDBJ databases">
        <title>The improved chromosome-level genome for the pearl oyster Pinctada fucata martensii using PacBio sequencing and Hi-C.</title>
        <authorList>
            <person name="Zheng Z."/>
        </authorList>
    </citation>
    <scope>NUCLEOTIDE SEQUENCE</scope>
    <source>
        <strain evidence="3">ZZ-2019</strain>
        <tissue evidence="3">Adductor muscle</tissue>
    </source>
</reference>
<dbReference type="InterPro" id="IPR043502">
    <property type="entry name" value="DNA/RNA_pol_sf"/>
</dbReference>
<dbReference type="PROSITE" id="PS50878">
    <property type="entry name" value="RT_POL"/>
    <property type="match status" value="1"/>
</dbReference>
<dbReference type="GO" id="GO:0007508">
    <property type="term" value="P:larval heart development"/>
    <property type="evidence" value="ECO:0007669"/>
    <property type="project" value="TreeGrafter"/>
</dbReference>
<dbReference type="Pfam" id="PF14529">
    <property type="entry name" value="Exo_endo_phos_2"/>
    <property type="match status" value="1"/>
</dbReference>
<evidence type="ECO:0000313" key="4">
    <source>
        <dbReference type="Proteomes" id="UP001186944"/>
    </source>
</evidence>
<dbReference type="PANTHER" id="PTHR33395:SF22">
    <property type="entry name" value="REVERSE TRANSCRIPTASE DOMAIN-CONTAINING PROTEIN"/>
    <property type="match status" value="1"/>
</dbReference>
<dbReference type="SUPFAM" id="SSF56219">
    <property type="entry name" value="DNase I-like"/>
    <property type="match status" value="1"/>
</dbReference>
<sequence>MAHYNFKKITVVPPAKASTSSILDASADCNPFGIPKATSSPKSNTRNPVNRKEHQRNNIRIICINFQSIKNKVAELQVLIDSTNPDIIVGCETWTNQTMFSSEFLPDNYEVKRRDRGTDDHGGVLIATKKDLITSKIHVSEEAELLSVKIDLPRQRSMIVTAFYRPPNRTDDLYIQSTVREITELRNQHKSSVFVIGGDFNLPDIQWPNRLITGHSYPSHVNNQFINMADDLSLTQIVDFHTRKEQTLDLLFTSHPSLVDKCKCLPPLGKSDHDIVLTDTLITPQRCKPIRRKIYMWNKADMDSIKQELKEYKHTFMDQDFTDIDSMWNNIKTFTQDLIEKKVPSKMTSNKFTNPWANRQIARLSQQKRRAHRRAKKTKCQKDWERYKTLQSQAQREVRQAHDKYMEDIISGNMQENPKRFWSYLKSRKQDTTGVAPLKHSDGFLHNDAFTKAEILNSQFHSVYTREDLSQVPSKGASPYPSMPDIKIDSRGVHKLLKGLKPHKATGPDMVPARLLKDFADEFSTILTRLFQSSLDGSRIPSDWRKAAIVPIYKKGDKHKASNYRPVSLTSISCKLLEHIIHSNIMDHYKHLDILTDKQHGFRSKRSCETQLILTIQELASTLSVGEQVDVILLDFSKAFDKVPHTRLLNKLEYYGVRGNINYWISDFLTSRTQQVVLEGTASSTADVLSGVPQGTVLGPLLFLSFINDMPEVTTSDIRLFADDSLLYRRITSTRDSDTLQQDLAALEKWETTWQMAFNPEKCTVIHVTNRRKPRITKYQLHGHTLEREESSKYLGITISQDLKWNIHVNNVTSKANRSLGFIRRNLRGCRPSVKEAAYNAIVRPTLEYAASVWDPYTNQQITSIERVQRRAARFVTNNYRDYIPGAVTGMIEHLGWESLATRRAKSRLTMMFKITHGLVDIPHEQHLVAGDRRTRGNNKFREIATSKDAYKYSFYPRTIRQWNKLPPDITAIPSLEGFKAMLDRLPADHPAFTI</sequence>
<dbReference type="GO" id="GO:0061343">
    <property type="term" value="P:cell adhesion involved in heart morphogenesis"/>
    <property type="evidence" value="ECO:0007669"/>
    <property type="project" value="TreeGrafter"/>
</dbReference>
<feature type="domain" description="Reverse transcriptase" evidence="2">
    <location>
        <begin position="533"/>
        <end position="799"/>
    </location>
</feature>
<dbReference type="AlphaFoldDB" id="A0AA88YQE3"/>
<evidence type="ECO:0000256" key="1">
    <source>
        <dbReference type="SAM" id="MobiDB-lite"/>
    </source>
</evidence>
<dbReference type="GO" id="GO:0003824">
    <property type="term" value="F:catalytic activity"/>
    <property type="evidence" value="ECO:0007669"/>
    <property type="project" value="InterPro"/>
</dbReference>
<dbReference type="Proteomes" id="UP001186944">
    <property type="component" value="Unassembled WGS sequence"/>
</dbReference>
<evidence type="ECO:0000313" key="3">
    <source>
        <dbReference type="EMBL" id="KAK3105603.1"/>
    </source>
</evidence>
<dbReference type="SUPFAM" id="SSF56672">
    <property type="entry name" value="DNA/RNA polymerases"/>
    <property type="match status" value="1"/>
</dbReference>
<keyword evidence="4" id="KW-1185">Reference proteome</keyword>